<dbReference type="EMBL" id="JBJQND010000017">
    <property type="protein sequence ID" value="KAL3842771.1"/>
    <property type="molecule type" value="Genomic_DNA"/>
</dbReference>
<accession>A0ABD3U1H1</accession>
<proteinExistence type="predicted"/>
<evidence type="ECO:0000256" key="1">
    <source>
        <dbReference type="SAM" id="Coils"/>
    </source>
</evidence>
<keyword evidence="1" id="KW-0175">Coiled coil</keyword>
<sequence length="369" mass="43076">MATRMQISQAVQTNSVHTPLLASYISNIIMRGKDLNAQWQIALQSLQQSRSQLNQANDKTECLNNAISDFSDTIDKLNVQTLQQNVAVAEKSLTNQKLRREIADLQSIIEIHKRETQTIQGSEERTPVEHRFQTLPEIREERRNLEQQLYKVNYDIEMVFEDVFENENKLENIERLRHSMRIENDQSMEKLQASCRTLDDRKKRLLSLGVSDQQSVSLSGLYASPNELQRLRQDVNLLKNRQSLIERQIEEQLQEKKYMESNMTELMRKQHELECLICKENGDDGNKAPISPPQFRQHNLGGPNIWFVTPILTLDLQRMFLNDRYEEFSSPCSEQRCVITEINSSSSSEDVKEKTRLKDKEEQLLMSYI</sequence>
<evidence type="ECO:0000313" key="3">
    <source>
        <dbReference type="Proteomes" id="UP001634394"/>
    </source>
</evidence>
<name>A0ABD3U1H1_SINWO</name>
<feature type="coiled-coil region" evidence="1">
    <location>
        <begin position="228"/>
        <end position="269"/>
    </location>
</feature>
<reference evidence="2 3" key="1">
    <citation type="submission" date="2024-11" db="EMBL/GenBank/DDBJ databases">
        <title>Chromosome-level genome assembly of the freshwater bivalve Anodonta woodiana.</title>
        <authorList>
            <person name="Chen X."/>
        </authorList>
    </citation>
    <scope>NUCLEOTIDE SEQUENCE [LARGE SCALE GENOMIC DNA]</scope>
    <source>
        <strain evidence="2">MN2024</strain>
        <tissue evidence="2">Gills</tissue>
    </source>
</reference>
<dbReference type="AlphaFoldDB" id="A0ABD3U1H1"/>
<gene>
    <name evidence="2" type="ORF">ACJMK2_020757</name>
</gene>
<keyword evidence="3" id="KW-1185">Reference proteome</keyword>
<dbReference type="Proteomes" id="UP001634394">
    <property type="component" value="Unassembled WGS sequence"/>
</dbReference>
<feature type="coiled-coil region" evidence="1">
    <location>
        <begin position="36"/>
        <end position="115"/>
    </location>
</feature>
<organism evidence="2 3">
    <name type="scientific">Sinanodonta woodiana</name>
    <name type="common">Chinese pond mussel</name>
    <name type="synonym">Anodonta woodiana</name>
    <dbReference type="NCBI Taxonomy" id="1069815"/>
    <lineage>
        <taxon>Eukaryota</taxon>
        <taxon>Metazoa</taxon>
        <taxon>Spiralia</taxon>
        <taxon>Lophotrochozoa</taxon>
        <taxon>Mollusca</taxon>
        <taxon>Bivalvia</taxon>
        <taxon>Autobranchia</taxon>
        <taxon>Heteroconchia</taxon>
        <taxon>Palaeoheterodonta</taxon>
        <taxon>Unionida</taxon>
        <taxon>Unionoidea</taxon>
        <taxon>Unionidae</taxon>
        <taxon>Unioninae</taxon>
        <taxon>Sinanodonta</taxon>
    </lineage>
</organism>
<evidence type="ECO:0000313" key="2">
    <source>
        <dbReference type="EMBL" id="KAL3842771.1"/>
    </source>
</evidence>
<protein>
    <submittedName>
        <fullName evidence="2">Uncharacterized protein</fullName>
    </submittedName>
</protein>
<comment type="caution">
    <text evidence="2">The sequence shown here is derived from an EMBL/GenBank/DDBJ whole genome shotgun (WGS) entry which is preliminary data.</text>
</comment>